<dbReference type="InterPro" id="IPR013087">
    <property type="entry name" value="Znf_C2H2_type"/>
</dbReference>
<evidence type="ECO:0000313" key="3">
    <source>
        <dbReference type="EMBL" id="VEL25941.1"/>
    </source>
</evidence>
<reference evidence="3" key="1">
    <citation type="submission" date="2018-11" db="EMBL/GenBank/DDBJ databases">
        <authorList>
            <consortium name="Pathogen Informatics"/>
        </authorList>
    </citation>
    <scope>NUCLEOTIDE SEQUENCE</scope>
</reference>
<accession>A0A448X240</accession>
<dbReference type="AlphaFoldDB" id="A0A448X240"/>
<gene>
    <name evidence="3" type="ORF">PXEA_LOCUS19381</name>
</gene>
<dbReference type="OrthoDB" id="3565419at2759"/>
<evidence type="ECO:0000256" key="1">
    <source>
        <dbReference type="SAM" id="MobiDB-lite"/>
    </source>
</evidence>
<feature type="domain" description="C2H2-type" evidence="2">
    <location>
        <begin position="7"/>
        <end position="28"/>
    </location>
</feature>
<feature type="compositionally biased region" description="Low complexity" evidence="1">
    <location>
        <begin position="66"/>
        <end position="84"/>
    </location>
</feature>
<keyword evidence="4" id="KW-1185">Reference proteome</keyword>
<proteinExistence type="predicted"/>
<dbReference type="Proteomes" id="UP000784294">
    <property type="component" value="Unassembled WGS sequence"/>
</dbReference>
<organism evidence="3 4">
    <name type="scientific">Protopolystoma xenopodis</name>
    <dbReference type="NCBI Taxonomy" id="117903"/>
    <lineage>
        <taxon>Eukaryota</taxon>
        <taxon>Metazoa</taxon>
        <taxon>Spiralia</taxon>
        <taxon>Lophotrochozoa</taxon>
        <taxon>Platyhelminthes</taxon>
        <taxon>Monogenea</taxon>
        <taxon>Polyopisthocotylea</taxon>
        <taxon>Polystomatidea</taxon>
        <taxon>Polystomatidae</taxon>
        <taxon>Protopolystoma</taxon>
    </lineage>
</organism>
<comment type="caution">
    <text evidence="3">The sequence shown here is derived from an EMBL/GenBank/DDBJ whole genome shotgun (WGS) entry which is preliminary data.</text>
</comment>
<name>A0A448X240_9PLAT</name>
<dbReference type="PROSITE" id="PS00028">
    <property type="entry name" value="ZINC_FINGER_C2H2_1"/>
    <property type="match status" value="1"/>
</dbReference>
<protein>
    <recommendedName>
        <fullName evidence="2">C2H2-type domain-containing protein</fullName>
    </recommendedName>
</protein>
<feature type="compositionally biased region" description="Basic residues" evidence="1">
    <location>
        <begin position="40"/>
        <end position="50"/>
    </location>
</feature>
<evidence type="ECO:0000259" key="2">
    <source>
        <dbReference type="PROSITE" id="PS00028"/>
    </source>
</evidence>
<feature type="region of interest" description="Disordered" evidence="1">
    <location>
        <begin position="18"/>
        <end position="87"/>
    </location>
</feature>
<evidence type="ECO:0000313" key="4">
    <source>
        <dbReference type="Proteomes" id="UP000784294"/>
    </source>
</evidence>
<dbReference type="EMBL" id="CAAALY010077110">
    <property type="protein sequence ID" value="VEL25941.1"/>
    <property type="molecule type" value="Genomic_DNA"/>
</dbReference>
<sequence length="212" mass="21960">MRLWQQCKFCWKPFASHAAHDSHVRRTHPSTSGDHTTPQPRHHPQSHQHAVKASSGEAHSLQLRQPSASTSTSTATAMATSSPTVLQSSGHEMSSLLLFPTGQTPSAGGEPIAGLSDVCGSASVVMATESTAARVGASKEAADGRQLGSAPVVPAAQTKPNMLLASLSDLSATTGLAEAQALQVLLGSLALARSLGRTTRMPTVWPKLGATD</sequence>